<organism evidence="2 3">
    <name type="scientific">Streptomyces caelestis</name>
    <dbReference type="NCBI Taxonomy" id="36816"/>
    <lineage>
        <taxon>Bacteria</taxon>
        <taxon>Bacillati</taxon>
        <taxon>Actinomycetota</taxon>
        <taxon>Actinomycetes</taxon>
        <taxon>Kitasatosporales</taxon>
        <taxon>Streptomycetaceae</taxon>
        <taxon>Streptomyces</taxon>
    </lineage>
</organism>
<dbReference type="RefSeq" id="WP_184979865.1">
    <property type="nucleotide sequence ID" value="NZ_JACHNE010000001.1"/>
</dbReference>
<gene>
    <name evidence="2" type="ORF">HDA41_000292</name>
</gene>
<comment type="caution">
    <text evidence="2">The sequence shown here is derived from an EMBL/GenBank/DDBJ whole genome shotgun (WGS) entry which is preliminary data.</text>
</comment>
<reference evidence="2 3" key="1">
    <citation type="submission" date="2020-08" db="EMBL/GenBank/DDBJ databases">
        <title>Sequencing the genomes of 1000 actinobacteria strains.</title>
        <authorList>
            <person name="Klenk H.-P."/>
        </authorList>
    </citation>
    <scope>NUCLEOTIDE SEQUENCE [LARGE SCALE GENOMIC DNA]</scope>
    <source>
        <strain evidence="2 3">DSM 40084</strain>
    </source>
</reference>
<proteinExistence type="predicted"/>
<dbReference type="EMBL" id="JACHNE010000001">
    <property type="protein sequence ID" value="MBB5792328.1"/>
    <property type="molecule type" value="Genomic_DNA"/>
</dbReference>
<keyword evidence="3" id="KW-1185">Reference proteome</keyword>
<accession>A0A7W9LQC6</accession>
<evidence type="ECO:0000313" key="3">
    <source>
        <dbReference type="Proteomes" id="UP000590647"/>
    </source>
</evidence>
<evidence type="ECO:0000256" key="1">
    <source>
        <dbReference type="SAM" id="MobiDB-lite"/>
    </source>
</evidence>
<name>A0A7W9LQC6_9ACTN</name>
<dbReference type="Proteomes" id="UP000590647">
    <property type="component" value="Unassembled WGS sequence"/>
</dbReference>
<sequence>MPGQAPRTRETTGIGGGARCEHVVVVRVHLIEEGEVAGDVRRAGRAAPPVRDTPRIARAVQDTSARSAT</sequence>
<dbReference type="AlphaFoldDB" id="A0A7W9LQC6"/>
<protein>
    <submittedName>
        <fullName evidence="2">Uncharacterized protein</fullName>
    </submittedName>
</protein>
<evidence type="ECO:0000313" key="2">
    <source>
        <dbReference type="EMBL" id="MBB5792328.1"/>
    </source>
</evidence>
<feature type="region of interest" description="Disordered" evidence="1">
    <location>
        <begin position="44"/>
        <end position="69"/>
    </location>
</feature>